<gene>
    <name evidence="6" type="primary">LOC109465911</name>
</gene>
<feature type="region of interest" description="Disordered" evidence="1">
    <location>
        <begin position="665"/>
        <end position="740"/>
    </location>
</feature>
<feature type="transmembrane region" description="Helical" evidence="2">
    <location>
        <begin position="560"/>
        <end position="583"/>
    </location>
</feature>
<evidence type="ECO:0000256" key="2">
    <source>
        <dbReference type="SAM" id="Phobius"/>
    </source>
</evidence>
<protein>
    <submittedName>
        <fullName evidence="6">Uncharacterized protein LOC109465911</fullName>
    </submittedName>
</protein>
<dbReference type="Proteomes" id="UP000515135">
    <property type="component" value="Unplaced"/>
</dbReference>
<reference evidence="6" key="1">
    <citation type="submission" date="2025-08" db="UniProtKB">
        <authorList>
            <consortium name="RefSeq"/>
        </authorList>
    </citation>
    <scope>IDENTIFICATION</scope>
    <source>
        <tissue evidence="6">Gonad</tissue>
    </source>
</reference>
<dbReference type="Pfam" id="PF01757">
    <property type="entry name" value="Acyl_transf_3"/>
    <property type="match status" value="2"/>
</dbReference>
<accession>A0A6P4YP41</accession>
<evidence type="ECO:0000256" key="3">
    <source>
        <dbReference type="SAM" id="SignalP"/>
    </source>
</evidence>
<feature type="transmembrane region" description="Helical" evidence="2">
    <location>
        <begin position="491"/>
        <end position="508"/>
    </location>
</feature>
<dbReference type="InterPro" id="IPR052728">
    <property type="entry name" value="O2_lipid_transport_reg"/>
</dbReference>
<feature type="transmembrane region" description="Helical" evidence="2">
    <location>
        <begin position="1268"/>
        <end position="1285"/>
    </location>
</feature>
<feature type="transmembrane region" description="Helical" evidence="2">
    <location>
        <begin position="625"/>
        <end position="647"/>
    </location>
</feature>
<dbReference type="InterPro" id="IPR002656">
    <property type="entry name" value="Acyl_transf_3_dom"/>
</dbReference>
<keyword evidence="2" id="KW-0812">Transmembrane</keyword>
<feature type="compositionally biased region" description="Polar residues" evidence="1">
    <location>
        <begin position="725"/>
        <end position="740"/>
    </location>
</feature>
<dbReference type="GO" id="GO:0016747">
    <property type="term" value="F:acyltransferase activity, transferring groups other than amino-acyl groups"/>
    <property type="evidence" value="ECO:0007669"/>
    <property type="project" value="InterPro"/>
</dbReference>
<feature type="transmembrane region" description="Helical" evidence="2">
    <location>
        <begin position="1199"/>
        <end position="1221"/>
    </location>
</feature>
<keyword evidence="2" id="KW-1133">Transmembrane helix</keyword>
<feature type="transmembrane region" description="Helical" evidence="2">
    <location>
        <begin position="1228"/>
        <end position="1248"/>
    </location>
</feature>
<dbReference type="OrthoDB" id="118951at2759"/>
<name>A0A6P4YP41_BRABE</name>
<feature type="transmembrane region" description="Helical" evidence="2">
    <location>
        <begin position="1297"/>
        <end position="1321"/>
    </location>
</feature>
<feature type="chain" id="PRO_5028444918" evidence="3">
    <location>
        <begin position="24"/>
        <end position="1493"/>
    </location>
</feature>
<feature type="transmembrane region" description="Helical" evidence="2">
    <location>
        <begin position="317"/>
        <end position="335"/>
    </location>
</feature>
<dbReference type="PANTHER" id="PTHR11161:SF0">
    <property type="entry name" value="O-ACYLTRANSFERASE LIKE PROTEIN"/>
    <property type="match status" value="1"/>
</dbReference>
<feature type="transmembrane region" description="Helical" evidence="2">
    <location>
        <begin position="1407"/>
        <end position="1429"/>
    </location>
</feature>
<feature type="transmembrane region" description="Helical" evidence="2">
    <location>
        <begin position="595"/>
        <end position="613"/>
    </location>
</feature>
<dbReference type="GeneID" id="109465911"/>
<feature type="domain" description="Nose resistant-to-fluoxetine protein N-terminal" evidence="4">
    <location>
        <begin position="59"/>
        <end position="187"/>
    </location>
</feature>
<feature type="transmembrane region" description="Helical" evidence="2">
    <location>
        <begin position="423"/>
        <end position="443"/>
    </location>
</feature>
<dbReference type="PANTHER" id="PTHR11161">
    <property type="entry name" value="O-ACYLTRANSFERASE"/>
    <property type="match status" value="1"/>
</dbReference>
<proteinExistence type="predicted"/>
<evidence type="ECO:0000259" key="4">
    <source>
        <dbReference type="SMART" id="SM00703"/>
    </source>
</evidence>
<feature type="region of interest" description="Disordered" evidence="1">
    <location>
        <begin position="1445"/>
        <end position="1493"/>
    </location>
</feature>
<evidence type="ECO:0000313" key="6">
    <source>
        <dbReference type="RefSeq" id="XP_019618956.1"/>
    </source>
</evidence>
<feature type="transmembrane region" description="Helical" evidence="2">
    <location>
        <begin position="450"/>
        <end position="471"/>
    </location>
</feature>
<dbReference type="RefSeq" id="XP_019618956.1">
    <property type="nucleotide sequence ID" value="XM_019763397.1"/>
</dbReference>
<feature type="compositionally biased region" description="Basic and acidic residues" evidence="1">
    <location>
        <begin position="666"/>
        <end position="692"/>
    </location>
</feature>
<feature type="transmembrane region" description="Helical" evidence="2">
    <location>
        <begin position="1341"/>
        <end position="1365"/>
    </location>
</feature>
<feature type="transmembrane region" description="Helical" evidence="2">
    <location>
        <begin position="194"/>
        <end position="221"/>
    </location>
</feature>
<feature type="transmembrane region" description="Helical" evidence="2">
    <location>
        <begin position="1133"/>
        <end position="1154"/>
    </location>
</feature>
<dbReference type="SMART" id="SM00703">
    <property type="entry name" value="NRF"/>
    <property type="match status" value="2"/>
</dbReference>
<feature type="domain" description="Nose resistant-to-fluoxetine protein N-terminal" evidence="4">
    <location>
        <begin position="837"/>
        <end position="965"/>
    </location>
</feature>
<feature type="transmembrane region" description="Helical" evidence="2">
    <location>
        <begin position="520"/>
        <end position="540"/>
    </location>
</feature>
<feature type="compositionally biased region" description="Basic and acidic residues" evidence="1">
    <location>
        <begin position="1448"/>
        <end position="1469"/>
    </location>
</feature>
<feature type="transmembrane region" description="Helical" evidence="2">
    <location>
        <begin position="1092"/>
        <end position="1110"/>
    </location>
</feature>
<dbReference type="Pfam" id="PF20146">
    <property type="entry name" value="NRF"/>
    <property type="match status" value="2"/>
</dbReference>
<keyword evidence="5" id="KW-1185">Reference proteome</keyword>
<keyword evidence="2" id="KW-0472">Membrane</keyword>
<feature type="signal peptide" evidence="3">
    <location>
        <begin position="1"/>
        <end position="23"/>
    </location>
</feature>
<sequence>MKMTIGTILAVLSLFCCLQSTCAQSPALTEFMNHLIGLEKNKPIDWQSSLYFLLTGDLDPACYNQAYTVHNDTILAKSYATLMFDSTGKLTPSGFFQGNWLELGNYRECTVDARNAGDRPEDIEPMYCLVLWGGIPAEFNAYATYYTQGVCVPKSCSDRAVGNLTWTGFLGVKPMPSWFPIAVFCQREETYDTYSAGAVIALIIVSLMLGVLAVSTLYEFIITLRFSEEDRKYLTTSGVGRFCLSCSVYSNTKKLFNTYQPPGQLPALHGIRVISTLWIIYGHTDFFTIGNIEISNKLEKSQASDEWWFFIKGNMDMAVDTFLLLSGLLVTYLFMKQMKKTGGKFTCRDYGLHVLHRYWRLTPVYAFLILLFACFTAYLGSGPWWALHDGWTMPGVRNCQTYWWANLLYVNNYGGSGCFGHGWYLAVDMQLYVSLAGVLVALYRKPKVGVVICCGGMASGVFLSGILYHFVVSEGGGDYVGTTYQWTFTRMAPYFMGMLLGYWLFKTNRKVPNTPNTTKLMLLGWVLGTACALVALVTPFRTPEADLLGNPAWRTFDRSLFSAGVAWVVYACCVGYGGIISEFLSWSGWLPLSRLTYTAYLVHPMIMQVYYMSYKGALLYSGVNWWFLFVSFSFLAFVCGFCASMMAEVPFLELEKFILPTRRGRQGRDVDREGRDTQGKSETKAEENHDESNPNLPLLHHGGYGTVGNNRTAGNGDADKDTPTIRATNTGDNMTKSVNMESRSRKALNQKLLGATPRGTLVLQALQVPGMDDAWILNMKTTVAAVLALYLIFCCSQTVSAQGPAFYEFLGYLSGLERNKAVDWNSTLYLLYTGQVTPTCFTDAYRVYNDTILVKAYASNMLDSTGKMTPSGMFQGNWVAIGDYEECTVNANNAPDKPSNFHTMYCTIAWGGIPELLAAGNQFYAQGVCVPNSCTDKDVGLLTSTGLLGVKPMPSWYPIGLTCQREETYANYSSTAIAAIVIISIILIIVTVSSLYEFIITVYSPDTKKALDVSARVFLSFSVFTNARKVFSLKSPSGQLPALHGIRVISTLWIIFGHTNFFTLGNIEISNKLERDGASKEWWYFIQNNMDMAVDTFLLLSGLLVTYLFMKQLAQTGGVFTWRDYGLHLLHRYLRLTPVYAFLILIYTCLLVYMGDGPYWATPSNWVMPGIHGCQHYWWTNLLYINNYFVDSGIECFGWGWYLGVDMQLYVIIPGVLLLLYKKPKIGAILTCGLIVLSWVLHGVLYHFLVYSIGDYIETTYKYTVTRMAPYLLGVLLGYLLFRTNRTLPNIPHRKKLLLLGWFVGTVCSLAGVVTPAALFQNTDPPYYIQNDPAWRAMERSLFATGVAWVIYVSSVGYGGIISEFLSWSGWLPLSRLTYTAYLVHPMIMQVYYMSYKGALMYSGVNWLFLFISFSFLAFVCGFCASMMAEVPFLELEKFILPTRRGRQGRDREGTPDPDPDPERVDVERQQYQPLHQGAVADTQMPYYGSVST</sequence>
<feature type="transmembrane region" description="Helical" evidence="2">
    <location>
        <begin position="975"/>
        <end position="996"/>
    </location>
</feature>
<dbReference type="KEGG" id="bbel:109465911"/>
<evidence type="ECO:0000313" key="5">
    <source>
        <dbReference type="Proteomes" id="UP000515135"/>
    </source>
</evidence>
<dbReference type="InterPro" id="IPR006621">
    <property type="entry name" value="Nose-resist-to-fluoxetine_N"/>
</dbReference>
<keyword evidence="3" id="KW-0732">Signal</keyword>
<organism evidence="5 6">
    <name type="scientific">Branchiostoma belcheri</name>
    <name type="common">Amphioxus</name>
    <dbReference type="NCBI Taxonomy" id="7741"/>
    <lineage>
        <taxon>Eukaryota</taxon>
        <taxon>Metazoa</taxon>
        <taxon>Chordata</taxon>
        <taxon>Cephalochordata</taxon>
        <taxon>Leptocardii</taxon>
        <taxon>Amphioxiformes</taxon>
        <taxon>Branchiostomatidae</taxon>
        <taxon>Branchiostoma</taxon>
    </lineage>
</organism>
<feature type="transmembrane region" description="Helical" evidence="2">
    <location>
        <begin position="1377"/>
        <end position="1395"/>
    </location>
</feature>
<feature type="transmembrane region" description="Helical" evidence="2">
    <location>
        <begin position="364"/>
        <end position="386"/>
    </location>
</feature>
<evidence type="ECO:0000256" key="1">
    <source>
        <dbReference type="SAM" id="MobiDB-lite"/>
    </source>
</evidence>